<feature type="region of interest" description="Disordered" evidence="1">
    <location>
        <begin position="187"/>
        <end position="225"/>
    </location>
</feature>
<dbReference type="PANTHER" id="PTHR42031">
    <property type="entry name" value="KEY LIME PATHOGENICITY PROTEIN"/>
    <property type="match status" value="1"/>
</dbReference>
<feature type="compositionally biased region" description="Basic residues" evidence="1">
    <location>
        <begin position="471"/>
        <end position="481"/>
    </location>
</feature>
<dbReference type="OrthoDB" id="5377599at2759"/>
<accession>A0A6A7ACM2</accession>
<proteinExistence type="predicted"/>
<feature type="domain" description="DUF7896" evidence="2">
    <location>
        <begin position="431"/>
        <end position="510"/>
    </location>
</feature>
<keyword evidence="4" id="KW-1185">Reference proteome</keyword>
<organism evidence="3 4">
    <name type="scientific">Ophiobolus disseminans</name>
    <dbReference type="NCBI Taxonomy" id="1469910"/>
    <lineage>
        <taxon>Eukaryota</taxon>
        <taxon>Fungi</taxon>
        <taxon>Dikarya</taxon>
        <taxon>Ascomycota</taxon>
        <taxon>Pezizomycotina</taxon>
        <taxon>Dothideomycetes</taxon>
        <taxon>Pleosporomycetidae</taxon>
        <taxon>Pleosporales</taxon>
        <taxon>Pleosporineae</taxon>
        <taxon>Phaeosphaeriaceae</taxon>
        <taxon>Ophiobolus</taxon>
    </lineage>
</organism>
<dbReference type="Pfam" id="PF25438">
    <property type="entry name" value="DUF7896"/>
    <property type="match status" value="1"/>
</dbReference>
<evidence type="ECO:0000259" key="2">
    <source>
        <dbReference type="Pfam" id="PF25438"/>
    </source>
</evidence>
<dbReference type="Proteomes" id="UP000799424">
    <property type="component" value="Unassembled WGS sequence"/>
</dbReference>
<evidence type="ECO:0000313" key="4">
    <source>
        <dbReference type="Proteomes" id="UP000799424"/>
    </source>
</evidence>
<feature type="region of interest" description="Disordered" evidence="1">
    <location>
        <begin position="315"/>
        <end position="339"/>
    </location>
</feature>
<gene>
    <name evidence="3" type="ORF">CC86DRAFT_314204</name>
</gene>
<feature type="region of interest" description="Disordered" evidence="1">
    <location>
        <begin position="471"/>
        <end position="500"/>
    </location>
</feature>
<feature type="compositionally biased region" description="Polar residues" evidence="1">
    <location>
        <begin position="315"/>
        <end position="335"/>
    </location>
</feature>
<feature type="region of interest" description="Disordered" evidence="1">
    <location>
        <begin position="355"/>
        <end position="383"/>
    </location>
</feature>
<protein>
    <recommendedName>
        <fullName evidence="2">DUF7896 domain-containing protein</fullName>
    </recommendedName>
</protein>
<dbReference type="InterPro" id="IPR057218">
    <property type="entry name" value="DUF7896"/>
</dbReference>
<evidence type="ECO:0000313" key="3">
    <source>
        <dbReference type="EMBL" id="KAF2831071.1"/>
    </source>
</evidence>
<feature type="compositionally biased region" description="Low complexity" evidence="1">
    <location>
        <begin position="191"/>
        <end position="212"/>
    </location>
</feature>
<dbReference type="AlphaFoldDB" id="A0A6A7ACM2"/>
<feature type="compositionally biased region" description="Polar residues" evidence="1">
    <location>
        <begin position="213"/>
        <end position="225"/>
    </location>
</feature>
<sequence length="607" mass="67678">MASTLFDRGSTLYQQLERTRQDFWCSHAHLTEEQRQHFWSQAASCSNNAYGTSHDSMVQQTPRSMISMSSMTQLPTPDYGSMDRTYSAPMMGRSISSTGSDSNTMQRSTSAWQSMPQEPANDYVLFSDAPMRHQQALQPIAEVSYSNNMTEWSPDDYINNCINTANPSSLSSSLPLHSHQLQLTPNLQQWSPSSESSTAPSTPSTALMTPLTHSSNPMSRQSSYNPHFLEDTSMLRIQSDSSYVMPILPEDGSISYDSFNVDSKSIVDTSSFPTFTGSTSETFLSSTQSVLSSAHALASENDMSYLAEDMWRSTSTTSSEGNLSDASASSSTCTRQSRRDREINALAAARKIAPKAIESNDEAESSPSNAQMAEIRSQDGSSKTVGILTKTPYVRPQHPKIRCEFCNERPEGFRGTHELDRHIQRAHAKTRKGYICIDYSDNKKFLANCKHCRNKKIYGAYYNAAAHLRRAHFHPRKRGRKGKNDEKRGGIGGGDHPPMDHLKMHWIKEVEIVDNKMPSSPESADDTADPLYESTFDIDTAFPNAQQQPMPSSSINTQLPIDPTQYVDYGMSMNASENMMYVADNFAYDNDVAPANDMSSFQFDAYM</sequence>
<reference evidence="3" key="1">
    <citation type="journal article" date="2020" name="Stud. Mycol.">
        <title>101 Dothideomycetes genomes: a test case for predicting lifestyles and emergence of pathogens.</title>
        <authorList>
            <person name="Haridas S."/>
            <person name="Albert R."/>
            <person name="Binder M."/>
            <person name="Bloem J."/>
            <person name="Labutti K."/>
            <person name="Salamov A."/>
            <person name="Andreopoulos B."/>
            <person name="Baker S."/>
            <person name="Barry K."/>
            <person name="Bills G."/>
            <person name="Bluhm B."/>
            <person name="Cannon C."/>
            <person name="Castanera R."/>
            <person name="Culley D."/>
            <person name="Daum C."/>
            <person name="Ezra D."/>
            <person name="Gonzalez J."/>
            <person name="Henrissat B."/>
            <person name="Kuo A."/>
            <person name="Liang C."/>
            <person name="Lipzen A."/>
            <person name="Lutzoni F."/>
            <person name="Magnuson J."/>
            <person name="Mondo S."/>
            <person name="Nolan M."/>
            <person name="Ohm R."/>
            <person name="Pangilinan J."/>
            <person name="Park H.-J."/>
            <person name="Ramirez L."/>
            <person name="Alfaro M."/>
            <person name="Sun H."/>
            <person name="Tritt A."/>
            <person name="Yoshinaga Y."/>
            <person name="Zwiers L.-H."/>
            <person name="Turgeon B."/>
            <person name="Goodwin S."/>
            <person name="Spatafora J."/>
            <person name="Crous P."/>
            <person name="Grigoriev I."/>
        </authorList>
    </citation>
    <scope>NUCLEOTIDE SEQUENCE</scope>
    <source>
        <strain evidence="3">CBS 113818</strain>
    </source>
</reference>
<dbReference type="EMBL" id="MU006218">
    <property type="protein sequence ID" value="KAF2831071.1"/>
    <property type="molecule type" value="Genomic_DNA"/>
</dbReference>
<name>A0A6A7ACM2_9PLEO</name>
<evidence type="ECO:0000256" key="1">
    <source>
        <dbReference type="SAM" id="MobiDB-lite"/>
    </source>
</evidence>
<dbReference type="PANTHER" id="PTHR42031:SF1">
    <property type="entry name" value="KEY LIME PATHOGENICITY PROTEIN"/>
    <property type="match status" value="1"/>
</dbReference>